<feature type="compositionally biased region" description="Basic and acidic residues" evidence="1">
    <location>
        <begin position="72"/>
        <end position="84"/>
    </location>
</feature>
<evidence type="ECO:0000313" key="4">
    <source>
        <dbReference type="Proteomes" id="UP000727407"/>
    </source>
</evidence>
<dbReference type="AlphaFoldDB" id="A0A8J4X9C9"/>
<protein>
    <submittedName>
        <fullName evidence="3">B-cell receptor CD22-like isoform X1</fullName>
    </submittedName>
</protein>
<organism evidence="3 4">
    <name type="scientific">Clarias magur</name>
    <name type="common">Asian catfish</name>
    <name type="synonym">Macropteronotus magur</name>
    <dbReference type="NCBI Taxonomy" id="1594786"/>
    <lineage>
        <taxon>Eukaryota</taxon>
        <taxon>Metazoa</taxon>
        <taxon>Chordata</taxon>
        <taxon>Craniata</taxon>
        <taxon>Vertebrata</taxon>
        <taxon>Euteleostomi</taxon>
        <taxon>Actinopterygii</taxon>
        <taxon>Neopterygii</taxon>
        <taxon>Teleostei</taxon>
        <taxon>Ostariophysi</taxon>
        <taxon>Siluriformes</taxon>
        <taxon>Clariidae</taxon>
        <taxon>Clarias</taxon>
    </lineage>
</organism>
<gene>
    <name evidence="3" type="ORF">DAT39_003757</name>
</gene>
<keyword evidence="3" id="KW-0675">Receptor</keyword>
<evidence type="ECO:0000256" key="1">
    <source>
        <dbReference type="SAM" id="MobiDB-lite"/>
    </source>
</evidence>
<feature type="non-terminal residue" evidence="3">
    <location>
        <position position="1"/>
    </location>
</feature>
<comment type="caution">
    <text evidence="3">The sequence shown here is derived from an EMBL/GenBank/DDBJ whole genome shotgun (WGS) entry which is preliminary data.</text>
</comment>
<reference evidence="3" key="1">
    <citation type="submission" date="2020-07" db="EMBL/GenBank/DDBJ databases">
        <title>Clarias magur genome sequencing, assembly and annotation.</title>
        <authorList>
            <person name="Kushwaha B."/>
            <person name="Kumar R."/>
            <person name="Das P."/>
            <person name="Joshi C.G."/>
            <person name="Kumar D."/>
            <person name="Nagpure N.S."/>
            <person name="Pandey M."/>
            <person name="Agarwal S."/>
            <person name="Srivastava S."/>
            <person name="Singh M."/>
            <person name="Sahoo L."/>
            <person name="Jayasankar P."/>
            <person name="Meher P.K."/>
            <person name="Koringa P.G."/>
            <person name="Iquebal M.A."/>
            <person name="Das S.P."/>
            <person name="Bit A."/>
            <person name="Patnaik S."/>
            <person name="Patel N."/>
            <person name="Shah T.M."/>
            <person name="Hinsu A."/>
            <person name="Jena J.K."/>
        </authorList>
    </citation>
    <scope>NUCLEOTIDE SEQUENCE</scope>
    <source>
        <strain evidence="3">CIFAMagur01</strain>
        <tissue evidence="3">Testis</tissue>
    </source>
</reference>
<keyword evidence="4" id="KW-1185">Reference proteome</keyword>
<accession>A0A8J4X9C9</accession>
<feature type="non-terminal residue" evidence="3">
    <location>
        <position position="113"/>
    </location>
</feature>
<feature type="transmembrane region" description="Helical" evidence="2">
    <location>
        <begin position="6"/>
        <end position="27"/>
    </location>
</feature>
<feature type="region of interest" description="Disordered" evidence="1">
    <location>
        <begin position="31"/>
        <end position="95"/>
    </location>
</feature>
<dbReference type="Proteomes" id="UP000727407">
    <property type="component" value="Unassembled WGS sequence"/>
</dbReference>
<sequence length="113" mass="12330">SRSVGVHAGVGVVVFVCICLIATSFFIRKKKRTGTTQDQQEDFYSNIAVTNPINRPPDTASPNQDESLYASVERHGASDSRNKTESPAVEVSASEQDEVQYASVRFTRAGADY</sequence>
<evidence type="ECO:0000313" key="3">
    <source>
        <dbReference type="EMBL" id="KAF5906479.1"/>
    </source>
</evidence>
<evidence type="ECO:0000256" key="2">
    <source>
        <dbReference type="SAM" id="Phobius"/>
    </source>
</evidence>
<keyword evidence="2" id="KW-0812">Transmembrane</keyword>
<keyword evidence="2" id="KW-1133">Transmembrane helix</keyword>
<name>A0A8J4X9C9_CLAMG</name>
<keyword evidence="2" id="KW-0472">Membrane</keyword>
<dbReference type="EMBL" id="QNUK01000032">
    <property type="protein sequence ID" value="KAF5906479.1"/>
    <property type="molecule type" value="Genomic_DNA"/>
</dbReference>
<proteinExistence type="predicted"/>